<feature type="compositionally biased region" description="Polar residues" evidence="3">
    <location>
        <begin position="9"/>
        <end position="23"/>
    </location>
</feature>
<keyword evidence="2" id="KW-0539">Nucleus</keyword>
<dbReference type="Pfam" id="PF11951">
    <property type="entry name" value="Fungal_trans_2"/>
    <property type="match status" value="2"/>
</dbReference>
<comment type="subcellular location">
    <subcellularLocation>
        <location evidence="1">Nucleus</location>
    </subcellularLocation>
</comment>
<comment type="caution">
    <text evidence="4">The sequence shown here is derived from an EMBL/GenBank/DDBJ whole genome shotgun (WGS) entry which is preliminary data.</text>
</comment>
<feature type="region of interest" description="Disordered" evidence="3">
    <location>
        <begin position="1"/>
        <end position="23"/>
    </location>
</feature>
<dbReference type="EMBL" id="JACYCC010000010">
    <property type="protein sequence ID" value="KAF8686282.1"/>
    <property type="molecule type" value="Genomic_DNA"/>
</dbReference>
<protein>
    <submittedName>
        <fullName evidence="4">Uncharacterized protein</fullName>
    </submittedName>
</protein>
<dbReference type="PANTHER" id="PTHR37534:SF46">
    <property type="entry name" value="ZN(II)2CYS6 TRANSCRIPTION FACTOR (EUROFUNG)"/>
    <property type="match status" value="1"/>
</dbReference>
<evidence type="ECO:0000256" key="1">
    <source>
        <dbReference type="ARBA" id="ARBA00004123"/>
    </source>
</evidence>
<dbReference type="AlphaFoldDB" id="A0A8H7HFP2"/>
<gene>
    <name evidence="4" type="ORF">RHS04_00210</name>
</gene>
<organism evidence="4 5">
    <name type="scientific">Rhizoctonia solani</name>
    <dbReference type="NCBI Taxonomy" id="456999"/>
    <lineage>
        <taxon>Eukaryota</taxon>
        <taxon>Fungi</taxon>
        <taxon>Dikarya</taxon>
        <taxon>Basidiomycota</taxon>
        <taxon>Agaricomycotina</taxon>
        <taxon>Agaricomycetes</taxon>
        <taxon>Cantharellales</taxon>
        <taxon>Ceratobasidiaceae</taxon>
        <taxon>Rhizoctonia</taxon>
    </lineage>
</organism>
<proteinExistence type="predicted"/>
<evidence type="ECO:0000256" key="2">
    <source>
        <dbReference type="ARBA" id="ARBA00023242"/>
    </source>
</evidence>
<dbReference type="PANTHER" id="PTHR37534">
    <property type="entry name" value="TRANSCRIPTIONAL ACTIVATOR PROTEIN UGA3"/>
    <property type="match status" value="1"/>
</dbReference>
<evidence type="ECO:0000313" key="5">
    <source>
        <dbReference type="Proteomes" id="UP000650582"/>
    </source>
</evidence>
<evidence type="ECO:0000313" key="4">
    <source>
        <dbReference type="EMBL" id="KAF8686282.1"/>
    </source>
</evidence>
<dbReference type="Proteomes" id="UP000650582">
    <property type="component" value="Unassembled WGS sequence"/>
</dbReference>
<dbReference type="GO" id="GO:0005634">
    <property type="term" value="C:nucleus"/>
    <property type="evidence" value="ECO:0007669"/>
    <property type="project" value="UniProtKB-SubCell"/>
</dbReference>
<name>A0A8H7HFP2_9AGAM</name>
<accession>A0A8H7HFP2</accession>
<dbReference type="InterPro" id="IPR021858">
    <property type="entry name" value="Fun_TF"/>
</dbReference>
<evidence type="ECO:0000256" key="3">
    <source>
        <dbReference type="SAM" id="MobiDB-lite"/>
    </source>
</evidence>
<reference evidence="4" key="1">
    <citation type="submission" date="2020-09" db="EMBL/GenBank/DDBJ databases">
        <title>Comparative genome analyses of four rice-infecting Rhizoctonia solani isolates reveal extensive enrichment of homogalacturonan modification genes.</title>
        <authorList>
            <person name="Lee D.-Y."/>
            <person name="Jeon J."/>
            <person name="Kim K.-T."/>
            <person name="Cheong K."/>
            <person name="Song H."/>
            <person name="Choi G."/>
            <person name="Ko J."/>
            <person name="Opiyo S.O."/>
            <person name="Zuo S."/>
            <person name="Madhav S."/>
            <person name="Lee Y.-H."/>
            <person name="Wang G.-L."/>
        </authorList>
    </citation>
    <scope>NUCLEOTIDE SEQUENCE</scope>
    <source>
        <strain evidence="4">AG1-IA YN-7</strain>
    </source>
</reference>
<sequence>MPGPRFSGGPNSVEHSSIELDSTTLQPSLVPPVFSNTAANMDSPEFVLWPLAYFPGPSASNMGYLSTEPMLLHQTTLAQSLHPSAVLPHNLQPQLISTTATNNDVGFDGPLINILPNSNHLTRSQMAERAFDPEQEEDDNEELDIEGVKPILCTIPPGASDNSSIEFVLQNYARWLMGLFDPLKVVHNAKQLVLHQFFFSAASRSRVLLIARLMNTLANQQALDEQGLTILGLLRDSVFKNIIGCSLQYPISGETRRQARVSLSNIHEQLVGIQIATSPLSSTISLLTIAAPVFLAACPPPHPPHLFDIMLDPSLDLRHFAAADIILGVITGRATFCRYDIPWSLELSERLLERRDNQGAEWLIGIPDQFILVLAYMNGLREDARIQMSGDLRYAPTSRNFGGGPSLGNGVIDPMLAQKLEDDLHRIRIISSESKDPALTITRMVVQECWREVVNIYFYMALCGASAEDPRVQRSHKKYMRLVGGIRPGRNPDAFLFIPMIVAGLAAIRPKDRRVLISRALGLPEHVNPGTVGNDLIRMLEDIWARTGQERRPAYWDDLSIACHAVTGTYDYVESRGQGFKTRTVPGRRPEKKLAQIEQPLVGSSSATLQSTSGSPSYNILDLDLLDLPLLPLADVPLLLDTSPYVIGATPFVQPASAGLLARPNMLFHNPSQRRSTLHLEEDDSEQSDVEGVKSIIYATPHLNDIVDNSSFKFVLQNYQRWFPRVLFDPLRAMRKVTEKVLYQFSLSATSQSRLVLIAQLLGTLSKEWCLDEQGIIMLRLLRDGIFRDIIGCSPEYPVSGKAIQQANSALNNVLELVVIQVWTAPLSWTISLFRIASPVFLAACQYPLPPRFFDITLDSSLDLRHFAVVDVILSLVTGRATFCRYHIPWSLELSDRLLERQGNQGTEWIIGIPDQFLLVLAYMSGLRTVALEGTSHGDSVLHVQNNTNHRNIRSRKEGLIDPLLAQKLEGDLRRIRILPGQSKDPALMIIRIVVQECWRDVVYIYFYMALCGAHAEDPRVQHSLKRYMRLVNGIRPGRNPDVFLFTPMVIAGVSAIKAKHRHTLTSRTLGLPEHSKPGTTGNDLVKILENVWNRTAMEGRSACWDDLSIACHAVTGM</sequence>